<dbReference type="AlphaFoldDB" id="A0A0B6YJ02"/>
<organism evidence="1">
    <name type="scientific">Arion vulgaris</name>
    <dbReference type="NCBI Taxonomy" id="1028688"/>
    <lineage>
        <taxon>Eukaryota</taxon>
        <taxon>Metazoa</taxon>
        <taxon>Spiralia</taxon>
        <taxon>Lophotrochozoa</taxon>
        <taxon>Mollusca</taxon>
        <taxon>Gastropoda</taxon>
        <taxon>Heterobranchia</taxon>
        <taxon>Euthyneura</taxon>
        <taxon>Panpulmonata</taxon>
        <taxon>Eupulmonata</taxon>
        <taxon>Stylommatophora</taxon>
        <taxon>Helicina</taxon>
        <taxon>Arionoidea</taxon>
        <taxon>Arionidae</taxon>
        <taxon>Arion</taxon>
    </lineage>
</organism>
<feature type="non-terminal residue" evidence="1">
    <location>
        <position position="1"/>
    </location>
</feature>
<name>A0A0B6YJ02_9EUPU</name>
<protein>
    <submittedName>
        <fullName evidence="1">Uncharacterized protein</fullName>
    </submittedName>
</protein>
<proteinExistence type="predicted"/>
<reference evidence="1" key="1">
    <citation type="submission" date="2014-12" db="EMBL/GenBank/DDBJ databases">
        <title>Insight into the proteome of Arion vulgaris.</title>
        <authorList>
            <person name="Aradska J."/>
            <person name="Bulat T."/>
            <person name="Smidak R."/>
            <person name="Sarate P."/>
            <person name="Gangsoo J."/>
            <person name="Sialana F."/>
            <person name="Bilban M."/>
            <person name="Lubec G."/>
        </authorList>
    </citation>
    <scope>NUCLEOTIDE SEQUENCE</scope>
    <source>
        <tissue evidence="1">Skin</tissue>
    </source>
</reference>
<evidence type="ECO:0000313" key="1">
    <source>
        <dbReference type="EMBL" id="CEK55475.1"/>
    </source>
</evidence>
<sequence length="61" mass="7139">ACLKPNKNNTYRLYTILNIYRKGPDLCPKITKKFVEICKVRSGCQIAHSIVFYAQNKLHHF</sequence>
<accession>A0A0B6YJ02</accession>
<gene>
    <name evidence="1" type="primary">ORF25304</name>
</gene>
<dbReference type="EMBL" id="HACG01008610">
    <property type="protein sequence ID" value="CEK55475.1"/>
    <property type="molecule type" value="Transcribed_RNA"/>
</dbReference>